<gene>
    <name evidence="1" type="ORF">LFA_1479</name>
</gene>
<sequence>MYKNNPHLNLFKLRCGCKSTHEGNYRILPKAFCAVKVNTAPSIHSLHQPMTINELSISR</sequence>
<dbReference type="EMBL" id="LN614827">
    <property type="protein sequence ID" value="CEG56897.1"/>
    <property type="molecule type" value="Genomic_DNA"/>
</dbReference>
<reference evidence="2" key="1">
    <citation type="submission" date="2014-09" db="EMBL/GenBank/DDBJ databases">
        <authorList>
            <person name="Gomez-Valero L."/>
        </authorList>
    </citation>
    <scope>NUCLEOTIDE SEQUENCE [LARGE SCALE GENOMIC DNA]</scope>
    <source>
        <strain evidence="2">ATCC700992</strain>
    </source>
</reference>
<name>A0A098G342_9GAMM</name>
<dbReference type="KEGG" id="lfa:LFA_1479"/>
<organism evidence="1 2">
    <name type="scientific">Legionella fallonii LLAP-10</name>
    <dbReference type="NCBI Taxonomy" id="1212491"/>
    <lineage>
        <taxon>Bacteria</taxon>
        <taxon>Pseudomonadati</taxon>
        <taxon>Pseudomonadota</taxon>
        <taxon>Gammaproteobacteria</taxon>
        <taxon>Legionellales</taxon>
        <taxon>Legionellaceae</taxon>
        <taxon>Legionella</taxon>
    </lineage>
</organism>
<dbReference type="STRING" id="1212491.LFA_1479"/>
<evidence type="ECO:0000313" key="2">
    <source>
        <dbReference type="Proteomes" id="UP000032430"/>
    </source>
</evidence>
<keyword evidence="2" id="KW-1185">Reference proteome</keyword>
<dbReference type="HOGENOM" id="CLU_2954897_0_0_6"/>
<protein>
    <submittedName>
        <fullName evidence="1">Uncharacterized protein</fullName>
    </submittedName>
</protein>
<dbReference type="AlphaFoldDB" id="A0A098G342"/>
<dbReference type="Proteomes" id="UP000032430">
    <property type="component" value="Chromosome I"/>
</dbReference>
<evidence type="ECO:0000313" key="1">
    <source>
        <dbReference type="EMBL" id="CEG56897.1"/>
    </source>
</evidence>
<accession>A0A098G342</accession>
<proteinExistence type="predicted"/>